<feature type="compositionally biased region" description="Low complexity" evidence="1">
    <location>
        <begin position="64"/>
        <end position="75"/>
    </location>
</feature>
<dbReference type="EMBL" id="JAJLJH010000014">
    <property type="protein sequence ID" value="MCK9689415.1"/>
    <property type="molecule type" value="Genomic_DNA"/>
</dbReference>
<organism evidence="3 4">
    <name type="scientific">Scleromatobacter humisilvae</name>
    <dbReference type="NCBI Taxonomy" id="2897159"/>
    <lineage>
        <taxon>Bacteria</taxon>
        <taxon>Pseudomonadati</taxon>
        <taxon>Pseudomonadota</taxon>
        <taxon>Betaproteobacteria</taxon>
        <taxon>Burkholderiales</taxon>
        <taxon>Sphaerotilaceae</taxon>
        <taxon>Scleromatobacter</taxon>
    </lineage>
</organism>
<dbReference type="RefSeq" id="WP_275685464.1">
    <property type="nucleotide sequence ID" value="NZ_JAJLJH010000014.1"/>
</dbReference>
<dbReference type="Proteomes" id="UP001139353">
    <property type="component" value="Unassembled WGS sequence"/>
</dbReference>
<feature type="region of interest" description="Disordered" evidence="1">
    <location>
        <begin position="30"/>
        <end position="75"/>
    </location>
</feature>
<feature type="chain" id="PRO_5040962025" description="Cytochrome c domain-containing protein" evidence="2">
    <location>
        <begin position="26"/>
        <end position="885"/>
    </location>
</feature>
<comment type="caution">
    <text evidence="3">The sequence shown here is derived from an EMBL/GenBank/DDBJ whole genome shotgun (WGS) entry which is preliminary data.</text>
</comment>
<keyword evidence="4" id="KW-1185">Reference proteome</keyword>
<reference evidence="3" key="1">
    <citation type="submission" date="2021-11" db="EMBL/GenBank/DDBJ databases">
        <title>BS-T2-15 a new species belonging to the Comamonadaceae family isolated from the soil of a French oak forest.</title>
        <authorList>
            <person name="Mieszkin S."/>
            <person name="Alain K."/>
        </authorList>
    </citation>
    <scope>NUCLEOTIDE SEQUENCE</scope>
    <source>
        <strain evidence="3">BS-T2-15</strain>
    </source>
</reference>
<evidence type="ECO:0000313" key="4">
    <source>
        <dbReference type="Proteomes" id="UP001139353"/>
    </source>
</evidence>
<feature type="signal peptide" evidence="2">
    <location>
        <begin position="1"/>
        <end position="25"/>
    </location>
</feature>
<gene>
    <name evidence="3" type="ORF">LPC04_27165</name>
</gene>
<evidence type="ECO:0000313" key="3">
    <source>
        <dbReference type="EMBL" id="MCK9689415.1"/>
    </source>
</evidence>
<evidence type="ECO:0000256" key="2">
    <source>
        <dbReference type="SAM" id="SignalP"/>
    </source>
</evidence>
<dbReference type="PROSITE" id="PS51257">
    <property type="entry name" value="PROKAR_LIPOPROTEIN"/>
    <property type="match status" value="1"/>
</dbReference>
<protein>
    <recommendedName>
        <fullName evidence="5">Cytochrome c domain-containing protein</fullName>
    </recommendedName>
</protein>
<sequence length="885" mass="95249">MKKSMGFVQRRERRLFVLAVCFALAACGGGKGDGGDPPTSTPASAPPPLSTPVSSPAPGPAPGAPASAPAPSTTGPAALTFPIEVLGDGDPGNPVVASADVALDPGSIASATQLVVRTHRVGFYNSPEFQALGKPITKVGGSMRVVGGSSSAAVPWIDITDANVQLNDVERVHGGVNGALVTIRFRVQLDAATRGRLVGFPATNRIEFRFNGTDGNSNGYRVLDLQLQDATGKDLIENAHQWADIGAQKTAGKTWTPDADQGKALWTAQNVLLKSSIVPMKLRASCSSCHASDGRDLQYFNYSDNAIVQRSRFHGLSEAQGKQIVAYLRAALYNTVPYVAQATPWNPPYQPGPGMDGKPVVEWAAGAGIDAVLPDAKSFINAFVGKALNSTDAVTQVDVDAAMDPGLGKVLNTRELPVALQFPDWNSWLPIEHPLDIWTPDAGQAAGLFEMQGDSNSNPAKALQRISDFLAANKNPNGVYGDWTHLSPALRNQVQNWMQALGASSIAFIGGGRGSRVSPDPTKPYGGEIGGAKLQVLMSPATAAAASMPASFTKEAFMERALFGMIHWMGVKQWELSQTYGLEGPQSVLHGTRDSNGNWVGSGEQRGWTYSWPSVFYVAPHMLYVPQGGRQSYFSWEPELTSFYRTNQWYQLQMTLNPGWAGASNGAMDWPYHMVLTESLADDLIAANAPPQITATHLARFFVIRTKLAQLANTDIPFNQPDPADPTNLFKNSGLQSKAALVDHKLGVGEVVDRGPSSSERTRFRLLDSVAPGTHLLFINGSISLYNKLYSTTTYGQWRRCDPNASFSGDPVHDPEAESGFRFCLDPKRTPLPLNSSGQPHLVGSWNAWTTEQFTTWGIMSARNHGAEPARLKVLSDWDNLMWPN</sequence>
<evidence type="ECO:0000256" key="1">
    <source>
        <dbReference type="SAM" id="MobiDB-lite"/>
    </source>
</evidence>
<name>A0A9X1YPK3_9BURK</name>
<feature type="compositionally biased region" description="Pro residues" evidence="1">
    <location>
        <begin position="44"/>
        <end position="63"/>
    </location>
</feature>
<accession>A0A9X1YPK3</accession>
<proteinExistence type="predicted"/>
<keyword evidence="2" id="KW-0732">Signal</keyword>
<evidence type="ECO:0008006" key="5">
    <source>
        <dbReference type="Google" id="ProtNLM"/>
    </source>
</evidence>
<dbReference type="AlphaFoldDB" id="A0A9X1YPK3"/>